<evidence type="ECO:0000259" key="5">
    <source>
        <dbReference type="PROSITE" id="PS51063"/>
    </source>
</evidence>
<dbReference type="InterPro" id="IPR036390">
    <property type="entry name" value="WH_DNA-bd_sf"/>
</dbReference>
<sequence length="251" mass="28300">MASITSATQPLAAKLREYEALSREEEQVLESAVSAIRDIDINQDMVVEGESPDHSTLLLSGYAARYNMTADGRRQITAVHISGDFVDLHSFLMRPMDHSIVALTPCRIAVVPHTALTRITETQPHLTRILWLSTVIDGGIHRKWAVALGSLQGHQQLAHLICELYLRLKQVDLTDGWTFQLPLTQTLLSEALALSTVHTNRVVQVLRKENVIRWERDQITILDWDRLVEIAEFDPIYLRAPRLLQEGQSAA</sequence>
<dbReference type="InterPro" id="IPR000595">
    <property type="entry name" value="cNMP-bd_dom"/>
</dbReference>
<dbReference type="SMART" id="SM00419">
    <property type="entry name" value="HTH_CRP"/>
    <property type="match status" value="1"/>
</dbReference>
<dbReference type="Gene3D" id="1.10.10.10">
    <property type="entry name" value="Winged helix-like DNA-binding domain superfamily/Winged helix DNA-binding domain"/>
    <property type="match status" value="1"/>
</dbReference>
<dbReference type="Proteomes" id="UP000474802">
    <property type="component" value="Unassembled WGS sequence"/>
</dbReference>
<dbReference type="RefSeq" id="WP_164534665.1">
    <property type="nucleotide sequence ID" value="NZ_JAALFG010000002.1"/>
</dbReference>
<dbReference type="InterPro" id="IPR018490">
    <property type="entry name" value="cNMP-bd_dom_sf"/>
</dbReference>
<evidence type="ECO:0000313" key="6">
    <source>
        <dbReference type="EMBL" id="NGP18461.1"/>
    </source>
</evidence>
<protein>
    <submittedName>
        <fullName evidence="6">Crp/Fnr family transcriptional regulator</fullName>
    </submittedName>
</protein>
<organism evidence="6 7">
    <name type="scientific">Devosia aurantiaca</name>
    <dbReference type="NCBI Taxonomy" id="2714858"/>
    <lineage>
        <taxon>Bacteria</taxon>
        <taxon>Pseudomonadati</taxon>
        <taxon>Pseudomonadota</taxon>
        <taxon>Alphaproteobacteria</taxon>
        <taxon>Hyphomicrobiales</taxon>
        <taxon>Devosiaceae</taxon>
        <taxon>Devosia</taxon>
    </lineage>
</organism>
<dbReference type="InterPro" id="IPR036388">
    <property type="entry name" value="WH-like_DNA-bd_sf"/>
</dbReference>
<keyword evidence="3" id="KW-0804">Transcription</keyword>
<evidence type="ECO:0000259" key="4">
    <source>
        <dbReference type="PROSITE" id="PS50042"/>
    </source>
</evidence>
<dbReference type="PROSITE" id="PS51063">
    <property type="entry name" value="HTH_CRP_2"/>
    <property type="match status" value="1"/>
</dbReference>
<evidence type="ECO:0000256" key="3">
    <source>
        <dbReference type="ARBA" id="ARBA00023163"/>
    </source>
</evidence>
<reference evidence="6 7" key="1">
    <citation type="submission" date="2020-02" db="EMBL/GenBank/DDBJ databases">
        <authorList>
            <person name="Khan S.A."/>
            <person name="Jeon C.O."/>
            <person name="Chun B.H."/>
        </authorList>
    </citation>
    <scope>NUCLEOTIDE SEQUENCE [LARGE SCALE GENOMIC DNA]</scope>
    <source>
        <strain evidence="6 7">H239</strain>
    </source>
</reference>
<dbReference type="AlphaFoldDB" id="A0A6M1T0P3"/>
<dbReference type="InterPro" id="IPR014710">
    <property type="entry name" value="RmlC-like_jellyroll"/>
</dbReference>
<dbReference type="Pfam" id="PF13545">
    <property type="entry name" value="HTH_Crp_2"/>
    <property type="match status" value="1"/>
</dbReference>
<reference evidence="6 7" key="2">
    <citation type="submission" date="2020-03" db="EMBL/GenBank/DDBJ databases">
        <title>Devosia chinhatensis sp. nov., isolated from a hexachlorocyclohexane (HCH) dump site in India.</title>
        <authorList>
            <person name="Kumar M."/>
            <person name="Lal R."/>
        </authorList>
    </citation>
    <scope>NUCLEOTIDE SEQUENCE [LARGE SCALE GENOMIC DNA]</scope>
    <source>
        <strain evidence="6 7">H239</strain>
    </source>
</reference>
<name>A0A6M1T0P3_9HYPH</name>
<comment type="caution">
    <text evidence="6">The sequence shown here is derived from an EMBL/GenBank/DDBJ whole genome shotgun (WGS) entry which is preliminary data.</text>
</comment>
<feature type="domain" description="HTH crp-type" evidence="5">
    <location>
        <begin position="151"/>
        <end position="225"/>
    </location>
</feature>
<dbReference type="Gene3D" id="2.60.120.10">
    <property type="entry name" value="Jelly Rolls"/>
    <property type="match status" value="1"/>
</dbReference>
<dbReference type="CDD" id="cd00038">
    <property type="entry name" value="CAP_ED"/>
    <property type="match status" value="1"/>
</dbReference>
<proteinExistence type="predicted"/>
<dbReference type="PROSITE" id="PS50042">
    <property type="entry name" value="CNMP_BINDING_3"/>
    <property type="match status" value="1"/>
</dbReference>
<keyword evidence="7" id="KW-1185">Reference proteome</keyword>
<dbReference type="SUPFAM" id="SSF46785">
    <property type="entry name" value="Winged helix' DNA-binding domain"/>
    <property type="match status" value="1"/>
</dbReference>
<accession>A0A6M1T0P3</accession>
<gene>
    <name evidence="6" type="ORF">G5575_13065</name>
</gene>
<dbReference type="InterPro" id="IPR012318">
    <property type="entry name" value="HTH_CRP"/>
</dbReference>
<keyword evidence="1" id="KW-0805">Transcription regulation</keyword>
<evidence type="ECO:0000256" key="1">
    <source>
        <dbReference type="ARBA" id="ARBA00023015"/>
    </source>
</evidence>
<evidence type="ECO:0000256" key="2">
    <source>
        <dbReference type="ARBA" id="ARBA00023125"/>
    </source>
</evidence>
<dbReference type="GO" id="GO:0003677">
    <property type="term" value="F:DNA binding"/>
    <property type="evidence" value="ECO:0007669"/>
    <property type="project" value="UniProtKB-KW"/>
</dbReference>
<dbReference type="GO" id="GO:0006355">
    <property type="term" value="P:regulation of DNA-templated transcription"/>
    <property type="evidence" value="ECO:0007669"/>
    <property type="project" value="InterPro"/>
</dbReference>
<dbReference type="Pfam" id="PF00027">
    <property type="entry name" value="cNMP_binding"/>
    <property type="match status" value="1"/>
</dbReference>
<evidence type="ECO:0000313" key="7">
    <source>
        <dbReference type="Proteomes" id="UP000474802"/>
    </source>
</evidence>
<dbReference type="EMBL" id="JAALFG010000002">
    <property type="protein sequence ID" value="NGP18461.1"/>
    <property type="molecule type" value="Genomic_DNA"/>
</dbReference>
<keyword evidence="2" id="KW-0238">DNA-binding</keyword>
<feature type="domain" description="Cyclic nucleotide-binding" evidence="4">
    <location>
        <begin position="17"/>
        <end position="119"/>
    </location>
</feature>
<dbReference type="SUPFAM" id="SSF51206">
    <property type="entry name" value="cAMP-binding domain-like"/>
    <property type="match status" value="1"/>
</dbReference>